<dbReference type="InParanoid" id="A0A674MDI1"/>
<name>A0A674MDI1_TAKRU</name>
<evidence type="ECO:0000313" key="1">
    <source>
        <dbReference type="Ensembl" id="ENSTRUP00000059100.1"/>
    </source>
</evidence>
<proteinExistence type="predicted"/>
<reference evidence="1" key="3">
    <citation type="submission" date="2025-09" db="UniProtKB">
        <authorList>
            <consortium name="Ensembl"/>
        </authorList>
    </citation>
    <scope>IDENTIFICATION</scope>
</reference>
<organism evidence="1 2">
    <name type="scientific">Takifugu rubripes</name>
    <name type="common">Japanese pufferfish</name>
    <name type="synonym">Fugu rubripes</name>
    <dbReference type="NCBI Taxonomy" id="31033"/>
    <lineage>
        <taxon>Eukaryota</taxon>
        <taxon>Metazoa</taxon>
        <taxon>Chordata</taxon>
        <taxon>Craniata</taxon>
        <taxon>Vertebrata</taxon>
        <taxon>Euteleostomi</taxon>
        <taxon>Actinopterygii</taxon>
        <taxon>Neopterygii</taxon>
        <taxon>Teleostei</taxon>
        <taxon>Neoteleostei</taxon>
        <taxon>Acanthomorphata</taxon>
        <taxon>Eupercaria</taxon>
        <taxon>Tetraodontiformes</taxon>
        <taxon>Tetradontoidea</taxon>
        <taxon>Tetraodontidae</taxon>
        <taxon>Takifugu</taxon>
    </lineage>
</organism>
<reference evidence="1 2" key="1">
    <citation type="journal article" date="2011" name="Genome Biol. Evol.">
        <title>Integration of the genetic map and genome assembly of fugu facilitates insights into distinct features of genome evolution in teleosts and mammals.</title>
        <authorList>
            <person name="Kai W."/>
            <person name="Kikuchi K."/>
            <person name="Tohari S."/>
            <person name="Chew A.K."/>
            <person name="Tay A."/>
            <person name="Fujiwara A."/>
            <person name="Hosoya S."/>
            <person name="Suetake H."/>
            <person name="Naruse K."/>
            <person name="Brenner S."/>
            <person name="Suzuki Y."/>
            <person name="Venkatesh B."/>
        </authorList>
    </citation>
    <scope>NUCLEOTIDE SEQUENCE [LARGE SCALE GENOMIC DNA]</scope>
</reference>
<reference evidence="1" key="2">
    <citation type="submission" date="2025-08" db="UniProtKB">
        <authorList>
            <consortium name="Ensembl"/>
        </authorList>
    </citation>
    <scope>IDENTIFICATION</scope>
</reference>
<evidence type="ECO:0000313" key="2">
    <source>
        <dbReference type="Proteomes" id="UP000005226"/>
    </source>
</evidence>
<dbReference type="Ensembl" id="ENSTRUT00000073021.1">
    <property type="protein sequence ID" value="ENSTRUP00000059100.1"/>
    <property type="gene ID" value="ENSTRUG00000032623.1"/>
</dbReference>
<accession>A0A674MDI1</accession>
<dbReference type="Proteomes" id="UP000005226">
    <property type="component" value="Chromosome 16"/>
</dbReference>
<protein>
    <submittedName>
        <fullName evidence="1">Uncharacterized protein</fullName>
    </submittedName>
</protein>
<dbReference type="AlphaFoldDB" id="A0A674MDI1"/>
<sequence length="97" mass="10884">MQGLCSDWVRREELLDLRTRILKDTDGTITSTLLSVARSTSLGEPGRDEGPDKFWGLKVGGLGNLRSCCFRDVRDLTCLLVKTAVLSFRMHFCTFLS</sequence>
<keyword evidence="2" id="KW-1185">Reference proteome</keyword>